<comment type="subcellular location">
    <subcellularLocation>
        <location evidence="1">Membrane</location>
        <topology evidence="1">Multi-pass membrane protein</topology>
    </subcellularLocation>
</comment>
<organism evidence="8 9">
    <name type="scientific">Pseudobacteriovorax antillogorgiicola</name>
    <dbReference type="NCBI Taxonomy" id="1513793"/>
    <lineage>
        <taxon>Bacteria</taxon>
        <taxon>Pseudomonadati</taxon>
        <taxon>Bdellovibrionota</taxon>
        <taxon>Oligoflexia</taxon>
        <taxon>Oligoflexales</taxon>
        <taxon>Pseudobacteriovoracaceae</taxon>
        <taxon>Pseudobacteriovorax</taxon>
    </lineage>
</organism>
<evidence type="ECO:0000256" key="7">
    <source>
        <dbReference type="RuleBase" id="RU362044"/>
    </source>
</evidence>
<reference evidence="9" key="1">
    <citation type="submission" date="2017-04" db="EMBL/GenBank/DDBJ databases">
        <authorList>
            <person name="Varghese N."/>
            <person name="Submissions S."/>
        </authorList>
    </citation>
    <scope>NUCLEOTIDE SEQUENCE [LARGE SCALE GENOMIC DNA]</scope>
    <source>
        <strain evidence="9">RKEM611</strain>
    </source>
</reference>
<evidence type="ECO:0000313" key="9">
    <source>
        <dbReference type="Proteomes" id="UP000192907"/>
    </source>
</evidence>
<dbReference type="GO" id="GO:0005548">
    <property type="term" value="F:phospholipid transporter activity"/>
    <property type="evidence" value="ECO:0007669"/>
    <property type="project" value="TreeGrafter"/>
</dbReference>
<evidence type="ECO:0000256" key="5">
    <source>
        <dbReference type="ARBA" id="ARBA00022989"/>
    </source>
</evidence>
<evidence type="ECO:0000256" key="3">
    <source>
        <dbReference type="ARBA" id="ARBA00022448"/>
    </source>
</evidence>
<evidence type="ECO:0000256" key="2">
    <source>
        <dbReference type="ARBA" id="ARBA00007556"/>
    </source>
</evidence>
<evidence type="ECO:0000313" key="8">
    <source>
        <dbReference type="EMBL" id="SMF21338.1"/>
    </source>
</evidence>
<comment type="caution">
    <text evidence="7">Lacks conserved residue(s) required for the propagation of feature annotation.</text>
</comment>
<name>A0A1Y6BU29_9BACT</name>
<keyword evidence="9" id="KW-1185">Reference proteome</keyword>
<evidence type="ECO:0000256" key="6">
    <source>
        <dbReference type="ARBA" id="ARBA00023136"/>
    </source>
</evidence>
<dbReference type="PANTHER" id="PTHR30188">
    <property type="entry name" value="ABC TRANSPORTER PERMEASE PROTEIN-RELATED"/>
    <property type="match status" value="1"/>
</dbReference>
<keyword evidence="4 7" id="KW-0812">Transmembrane</keyword>
<dbReference type="STRING" id="1513793.SAMN06296036_10793"/>
<feature type="transmembrane region" description="Helical" evidence="7">
    <location>
        <begin position="207"/>
        <end position="230"/>
    </location>
</feature>
<keyword evidence="6 7" id="KW-0472">Membrane</keyword>
<sequence>MSQTQAEQNIVEQGISSFGQKILSGLASIGEVTIFIKESVVQVVRPPFRFRLVLQQMEFIGNQSLTIVLICGFFIGAAVSLQVGTIFVIFGAEGMLGAANGKALSRELSPLITGFLLAGRAGASMTAEIASMKVNEQIDAMESMAVDPINYLVAPRLIASVIMLPLLVSIFNLVGQMASVVIGIFVFNIDQGAFFEKMVNIVSPSDIWSGLQKAIIFGGIIALFACRFGLTAKGGAKGVGQATTNSVVTILLVLLLVDFITTYIQIVL</sequence>
<dbReference type="Pfam" id="PF02405">
    <property type="entry name" value="MlaE"/>
    <property type="match status" value="1"/>
</dbReference>
<evidence type="ECO:0000256" key="1">
    <source>
        <dbReference type="ARBA" id="ARBA00004141"/>
    </source>
</evidence>
<dbReference type="PANTHER" id="PTHR30188:SF4">
    <property type="entry name" value="PROTEIN TRIGALACTOSYLDIACYLGLYCEROL 1, CHLOROPLASTIC"/>
    <property type="match status" value="1"/>
</dbReference>
<protein>
    <submittedName>
        <fullName evidence="8">Phospholipid/cholesterol/gamma-HCH transport system permease protein</fullName>
    </submittedName>
</protein>
<feature type="transmembrane region" description="Helical" evidence="7">
    <location>
        <begin position="242"/>
        <end position="266"/>
    </location>
</feature>
<feature type="transmembrane region" description="Helical" evidence="7">
    <location>
        <begin position="67"/>
        <end position="92"/>
    </location>
</feature>
<dbReference type="RefSeq" id="WP_159455301.1">
    <property type="nucleotide sequence ID" value="NZ_FWZT01000007.1"/>
</dbReference>
<proteinExistence type="inferred from homology"/>
<dbReference type="Proteomes" id="UP000192907">
    <property type="component" value="Unassembled WGS sequence"/>
</dbReference>
<dbReference type="InterPro" id="IPR030802">
    <property type="entry name" value="Permease_MalE"/>
</dbReference>
<evidence type="ECO:0000256" key="4">
    <source>
        <dbReference type="ARBA" id="ARBA00022692"/>
    </source>
</evidence>
<comment type="similarity">
    <text evidence="2 7">Belongs to the MlaE permease family.</text>
</comment>
<dbReference type="AlphaFoldDB" id="A0A1Y6BU29"/>
<dbReference type="EMBL" id="FWZT01000007">
    <property type="protein sequence ID" value="SMF21338.1"/>
    <property type="molecule type" value="Genomic_DNA"/>
</dbReference>
<gene>
    <name evidence="8" type="ORF">SAMN06296036_10793</name>
</gene>
<dbReference type="InterPro" id="IPR003453">
    <property type="entry name" value="ABC_MlaE_roteobac"/>
</dbReference>
<dbReference type="GO" id="GO:0043190">
    <property type="term" value="C:ATP-binding cassette (ABC) transporter complex"/>
    <property type="evidence" value="ECO:0007669"/>
    <property type="project" value="InterPro"/>
</dbReference>
<keyword evidence="5 7" id="KW-1133">Transmembrane helix</keyword>
<accession>A0A1Y6BU29</accession>
<dbReference type="NCBIfam" id="TIGR00056">
    <property type="entry name" value="MlaE family lipid ABC transporter permease subunit"/>
    <property type="match status" value="1"/>
</dbReference>
<keyword evidence="3" id="KW-0813">Transport</keyword>